<proteinExistence type="predicted"/>
<dbReference type="Proteomes" id="UP001501470">
    <property type="component" value="Unassembled WGS sequence"/>
</dbReference>
<protein>
    <submittedName>
        <fullName evidence="1">Uncharacterized protein</fullName>
    </submittedName>
</protein>
<reference evidence="1 2" key="1">
    <citation type="journal article" date="2019" name="Int. J. Syst. Evol. Microbiol.">
        <title>The Global Catalogue of Microorganisms (GCM) 10K type strain sequencing project: providing services to taxonomists for standard genome sequencing and annotation.</title>
        <authorList>
            <consortium name="The Broad Institute Genomics Platform"/>
            <consortium name="The Broad Institute Genome Sequencing Center for Infectious Disease"/>
            <person name="Wu L."/>
            <person name="Ma J."/>
        </authorList>
    </citation>
    <scope>NUCLEOTIDE SEQUENCE [LARGE SCALE GENOMIC DNA]</scope>
    <source>
        <strain evidence="1 2">JCM 15933</strain>
    </source>
</reference>
<dbReference type="EMBL" id="BAAAQD010000026">
    <property type="protein sequence ID" value="GAA1557978.1"/>
    <property type="molecule type" value="Genomic_DNA"/>
</dbReference>
<evidence type="ECO:0000313" key="2">
    <source>
        <dbReference type="Proteomes" id="UP001501470"/>
    </source>
</evidence>
<accession>A0ABN2CFN9</accession>
<keyword evidence="2" id="KW-1185">Reference proteome</keyword>
<organism evidence="1 2">
    <name type="scientific">Dactylosporangium maewongense</name>
    <dbReference type="NCBI Taxonomy" id="634393"/>
    <lineage>
        <taxon>Bacteria</taxon>
        <taxon>Bacillati</taxon>
        <taxon>Actinomycetota</taxon>
        <taxon>Actinomycetes</taxon>
        <taxon>Micromonosporales</taxon>
        <taxon>Micromonosporaceae</taxon>
        <taxon>Dactylosporangium</taxon>
    </lineage>
</organism>
<sequence length="111" mass="11479">MPTTNAVGAAYRAPIHCLLRFLRGDADGRTVGRVGASKVIIFSGATVFEGCPGSRGYRWGGRPAPARAGAGGHGYFFSEAVRAVAPSPSDFCASPNRAPRNAVFHGLCGSL</sequence>
<gene>
    <name evidence="1" type="ORF">GCM10009827_093650</name>
</gene>
<name>A0ABN2CFN9_9ACTN</name>
<evidence type="ECO:0000313" key="1">
    <source>
        <dbReference type="EMBL" id="GAA1557978.1"/>
    </source>
</evidence>
<comment type="caution">
    <text evidence="1">The sequence shown here is derived from an EMBL/GenBank/DDBJ whole genome shotgun (WGS) entry which is preliminary data.</text>
</comment>